<dbReference type="InterPro" id="IPR011598">
    <property type="entry name" value="bHLH_dom"/>
</dbReference>
<dbReference type="InterPro" id="IPR036638">
    <property type="entry name" value="HLH_DNA-bd_sf"/>
</dbReference>
<proteinExistence type="predicted"/>
<dbReference type="SMART" id="SM00353">
    <property type="entry name" value="HLH"/>
    <property type="match status" value="1"/>
</dbReference>
<sequence>MSFPHASVNAFSQHLDTSVHINQSLYSTANSSATSARLAGDNNTATTSTQSSTDSPPPENESSQEIPKPHSDKASLQSKIISRKLKGYLFEDSIREFNPEKLYRTKESRKRESYKVHGVNILNRDDIDSKTAIERLQKRRAQHNRVERRRRDMINAAIEELAEIVPNAQQDRFARSNVLRLAIEYIKDLQTEAHNLRNENEDLRKASNYRH</sequence>
<evidence type="ECO:0000256" key="3">
    <source>
        <dbReference type="ARBA" id="ARBA00023125"/>
    </source>
</evidence>
<name>A0ABR2WHH7_9FUNG</name>
<dbReference type="PANTHER" id="PTHR15741">
    <property type="entry name" value="BASIC HELIX-LOOP-HELIX ZIP TRANSCRIPTION FACTOR"/>
    <property type="match status" value="1"/>
</dbReference>
<accession>A0ABR2WHH7</accession>
<keyword evidence="3" id="KW-0238">DNA-binding</keyword>
<dbReference type="Pfam" id="PF00010">
    <property type="entry name" value="HLH"/>
    <property type="match status" value="1"/>
</dbReference>
<comment type="subcellular location">
    <subcellularLocation>
        <location evidence="1">Nucleus</location>
    </subcellularLocation>
</comment>
<dbReference type="PANTHER" id="PTHR15741:SF27">
    <property type="entry name" value="TRANSCRIPTION FACTOR AP-4"/>
    <property type="match status" value="1"/>
</dbReference>
<dbReference type="InterPro" id="IPR052207">
    <property type="entry name" value="Max-like/E-box_TFs"/>
</dbReference>
<evidence type="ECO:0000256" key="7">
    <source>
        <dbReference type="SAM" id="MobiDB-lite"/>
    </source>
</evidence>
<keyword evidence="4" id="KW-0804">Transcription</keyword>
<keyword evidence="10" id="KW-1185">Reference proteome</keyword>
<dbReference type="SUPFAM" id="SSF47459">
    <property type="entry name" value="HLH, helix-loop-helix DNA-binding domain"/>
    <property type="match status" value="1"/>
</dbReference>
<protein>
    <recommendedName>
        <fullName evidence="8">BHLH domain-containing protein</fullName>
    </recommendedName>
</protein>
<keyword evidence="6" id="KW-0175">Coiled coil</keyword>
<organism evidence="9 10">
    <name type="scientific">Basidiobolus ranarum</name>
    <dbReference type="NCBI Taxonomy" id="34480"/>
    <lineage>
        <taxon>Eukaryota</taxon>
        <taxon>Fungi</taxon>
        <taxon>Fungi incertae sedis</taxon>
        <taxon>Zoopagomycota</taxon>
        <taxon>Entomophthoromycotina</taxon>
        <taxon>Basidiobolomycetes</taxon>
        <taxon>Basidiobolales</taxon>
        <taxon>Basidiobolaceae</taxon>
        <taxon>Basidiobolus</taxon>
    </lineage>
</organism>
<feature type="region of interest" description="Disordered" evidence="7">
    <location>
        <begin position="36"/>
        <end position="76"/>
    </location>
</feature>
<feature type="domain" description="BHLH" evidence="8">
    <location>
        <begin position="138"/>
        <end position="189"/>
    </location>
</feature>
<comment type="caution">
    <text evidence="9">The sequence shown here is derived from an EMBL/GenBank/DDBJ whole genome shotgun (WGS) entry which is preliminary data.</text>
</comment>
<evidence type="ECO:0000313" key="9">
    <source>
        <dbReference type="EMBL" id="KAK9760965.1"/>
    </source>
</evidence>
<feature type="compositionally biased region" description="Polar residues" evidence="7">
    <location>
        <begin position="36"/>
        <end position="45"/>
    </location>
</feature>
<dbReference type="Gene3D" id="4.10.280.10">
    <property type="entry name" value="Helix-loop-helix DNA-binding domain"/>
    <property type="match status" value="1"/>
</dbReference>
<evidence type="ECO:0000256" key="1">
    <source>
        <dbReference type="ARBA" id="ARBA00004123"/>
    </source>
</evidence>
<feature type="coiled-coil region" evidence="6">
    <location>
        <begin position="179"/>
        <end position="206"/>
    </location>
</feature>
<keyword evidence="2" id="KW-0805">Transcription regulation</keyword>
<evidence type="ECO:0000313" key="10">
    <source>
        <dbReference type="Proteomes" id="UP001479436"/>
    </source>
</evidence>
<evidence type="ECO:0000256" key="6">
    <source>
        <dbReference type="SAM" id="Coils"/>
    </source>
</evidence>
<evidence type="ECO:0000256" key="5">
    <source>
        <dbReference type="ARBA" id="ARBA00023242"/>
    </source>
</evidence>
<gene>
    <name evidence="9" type="ORF">K7432_014500</name>
</gene>
<dbReference type="EMBL" id="JASJQH010001666">
    <property type="protein sequence ID" value="KAK9760965.1"/>
    <property type="molecule type" value="Genomic_DNA"/>
</dbReference>
<dbReference type="Proteomes" id="UP001479436">
    <property type="component" value="Unassembled WGS sequence"/>
</dbReference>
<keyword evidence="5" id="KW-0539">Nucleus</keyword>
<evidence type="ECO:0000259" key="8">
    <source>
        <dbReference type="PROSITE" id="PS50888"/>
    </source>
</evidence>
<reference evidence="9 10" key="1">
    <citation type="submission" date="2023-04" db="EMBL/GenBank/DDBJ databases">
        <title>Genome of Basidiobolus ranarum AG-B5.</title>
        <authorList>
            <person name="Stajich J.E."/>
            <person name="Carter-House D."/>
            <person name="Gryganskyi A."/>
        </authorList>
    </citation>
    <scope>NUCLEOTIDE SEQUENCE [LARGE SCALE GENOMIC DNA]</scope>
    <source>
        <strain evidence="9 10">AG-B5</strain>
    </source>
</reference>
<evidence type="ECO:0000256" key="4">
    <source>
        <dbReference type="ARBA" id="ARBA00023163"/>
    </source>
</evidence>
<dbReference type="PROSITE" id="PS50888">
    <property type="entry name" value="BHLH"/>
    <property type="match status" value="1"/>
</dbReference>
<evidence type="ECO:0000256" key="2">
    <source>
        <dbReference type="ARBA" id="ARBA00023015"/>
    </source>
</evidence>